<evidence type="ECO:0000313" key="3">
    <source>
        <dbReference type="Proteomes" id="UP000215215"/>
    </source>
</evidence>
<keyword evidence="1" id="KW-0472">Membrane</keyword>
<organism evidence="2 3">
    <name type="scientific">candidate division WOR-3 bacterium JGI_Cruoil_03_44_89</name>
    <dbReference type="NCBI Taxonomy" id="1973748"/>
    <lineage>
        <taxon>Bacteria</taxon>
        <taxon>Bacteria division WOR-3</taxon>
    </lineage>
</organism>
<keyword evidence="1" id="KW-1133">Transmembrane helix</keyword>
<accession>A0A235BY22</accession>
<sequence length="149" mass="16621">MSIRIRRDRLCELLQRHSMKKRKIILMDTRGVTLIGVLVSALILSVGILALVRIFSATPRINASTERISRSTNLAQDKIEEFRALGYDSLESLINASATTGVDTSGFIIREYGLAFDTLNTIRIEIRCFGQSAVWGGEVKVVTLLSRHD</sequence>
<dbReference type="AlphaFoldDB" id="A0A235BY22"/>
<gene>
    <name evidence="2" type="ORF">CH333_02855</name>
</gene>
<keyword evidence="1" id="KW-0812">Transmembrane</keyword>
<feature type="transmembrane region" description="Helical" evidence="1">
    <location>
        <begin position="31"/>
        <end position="55"/>
    </location>
</feature>
<dbReference type="Proteomes" id="UP000215215">
    <property type="component" value="Unassembled WGS sequence"/>
</dbReference>
<protein>
    <recommendedName>
        <fullName evidence="4">Type II secretion system protein GspI C-terminal domain-containing protein</fullName>
    </recommendedName>
</protein>
<proteinExistence type="predicted"/>
<reference evidence="2 3" key="1">
    <citation type="submission" date="2017-07" db="EMBL/GenBank/DDBJ databases">
        <title>Recovery of genomes from metagenomes via a dereplication, aggregation, and scoring strategy.</title>
        <authorList>
            <person name="Sieber C.M."/>
            <person name="Probst A.J."/>
            <person name="Sharrar A."/>
            <person name="Thomas B.C."/>
            <person name="Hess M."/>
            <person name="Tringe S.G."/>
            <person name="Banfield J.F."/>
        </authorList>
    </citation>
    <scope>NUCLEOTIDE SEQUENCE [LARGE SCALE GENOMIC DNA]</scope>
    <source>
        <strain evidence="2">JGI_Cruoil_03_44_89</strain>
    </source>
</reference>
<dbReference type="EMBL" id="NOZQ01000055">
    <property type="protein sequence ID" value="OYD16687.1"/>
    <property type="molecule type" value="Genomic_DNA"/>
</dbReference>
<evidence type="ECO:0000256" key="1">
    <source>
        <dbReference type="SAM" id="Phobius"/>
    </source>
</evidence>
<evidence type="ECO:0008006" key="4">
    <source>
        <dbReference type="Google" id="ProtNLM"/>
    </source>
</evidence>
<name>A0A235BY22_UNCW3</name>
<comment type="caution">
    <text evidence="2">The sequence shown here is derived from an EMBL/GenBank/DDBJ whole genome shotgun (WGS) entry which is preliminary data.</text>
</comment>
<evidence type="ECO:0000313" key="2">
    <source>
        <dbReference type="EMBL" id="OYD16687.1"/>
    </source>
</evidence>